<feature type="region of interest" description="Disordered" evidence="1">
    <location>
        <begin position="27"/>
        <end position="103"/>
    </location>
</feature>
<accession>A0AAW1VN84</accession>
<evidence type="ECO:0000313" key="3">
    <source>
        <dbReference type="EMBL" id="KAK9907101.1"/>
    </source>
</evidence>
<organism evidence="3 4">
    <name type="scientific">Rubus argutus</name>
    <name type="common">Southern blackberry</name>
    <dbReference type="NCBI Taxonomy" id="59490"/>
    <lineage>
        <taxon>Eukaryota</taxon>
        <taxon>Viridiplantae</taxon>
        <taxon>Streptophyta</taxon>
        <taxon>Embryophyta</taxon>
        <taxon>Tracheophyta</taxon>
        <taxon>Spermatophyta</taxon>
        <taxon>Magnoliopsida</taxon>
        <taxon>eudicotyledons</taxon>
        <taxon>Gunneridae</taxon>
        <taxon>Pentapetalae</taxon>
        <taxon>rosids</taxon>
        <taxon>fabids</taxon>
        <taxon>Rosales</taxon>
        <taxon>Rosaceae</taxon>
        <taxon>Rosoideae</taxon>
        <taxon>Rosoideae incertae sedis</taxon>
        <taxon>Rubus</taxon>
    </lineage>
</organism>
<dbReference type="Proteomes" id="UP001457282">
    <property type="component" value="Unassembled WGS sequence"/>
</dbReference>
<evidence type="ECO:0000256" key="1">
    <source>
        <dbReference type="SAM" id="MobiDB-lite"/>
    </source>
</evidence>
<evidence type="ECO:0008006" key="5">
    <source>
        <dbReference type="Google" id="ProtNLM"/>
    </source>
</evidence>
<keyword evidence="4" id="KW-1185">Reference proteome</keyword>
<sequence>MASLAVILYWHPSIVVLLLPAPSTINFQSPARRRHPSSSSRPTPPPNHSAGLLAPAPRDSSPSAFDCRAQPSNRCRRRNHQAQTLRRYCPKPVLAPSPEQPRL</sequence>
<comment type="caution">
    <text evidence="3">The sequence shown here is derived from an EMBL/GenBank/DDBJ whole genome shotgun (WGS) entry which is preliminary data.</text>
</comment>
<dbReference type="AlphaFoldDB" id="A0AAW1VN84"/>
<keyword evidence="2" id="KW-0732">Signal</keyword>
<dbReference type="EMBL" id="JBEDUW010000041">
    <property type="protein sequence ID" value="KAK9907101.1"/>
    <property type="molecule type" value="Genomic_DNA"/>
</dbReference>
<feature type="chain" id="PRO_5043901160" description="Secreted protein" evidence="2">
    <location>
        <begin position="27"/>
        <end position="103"/>
    </location>
</feature>
<name>A0AAW1VN84_RUBAR</name>
<feature type="compositionally biased region" description="Pro residues" evidence="1">
    <location>
        <begin position="93"/>
        <end position="103"/>
    </location>
</feature>
<evidence type="ECO:0000256" key="2">
    <source>
        <dbReference type="SAM" id="SignalP"/>
    </source>
</evidence>
<reference evidence="3 4" key="1">
    <citation type="journal article" date="2023" name="G3 (Bethesda)">
        <title>A chromosome-length genome assembly and annotation of blackberry (Rubus argutus, cv. 'Hillquist').</title>
        <authorList>
            <person name="Bruna T."/>
            <person name="Aryal R."/>
            <person name="Dudchenko O."/>
            <person name="Sargent D.J."/>
            <person name="Mead D."/>
            <person name="Buti M."/>
            <person name="Cavallini A."/>
            <person name="Hytonen T."/>
            <person name="Andres J."/>
            <person name="Pham M."/>
            <person name="Weisz D."/>
            <person name="Mascagni F."/>
            <person name="Usai G."/>
            <person name="Natali L."/>
            <person name="Bassil N."/>
            <person name="Fernandez G.E."/>
            <person name="Lomsadze A."/>
            <person name="Armour M."/>
            <person name="Olukolu B."/>
            <person name="Poorten T."/>
            <person name="Britton C."/>
            <person name="Davik J."/>
            <person name="Ashrafi H."/>
            <person name="Aiden E.L."/>
            <person name="Borodovsky M."/>
            <person name="Worthington M."/>
        </authorList>
    </citation>
    <scope>NUCLEOTIDE SEQUENCE [LARGE SCALE GENOMIC DNA]</scope>
    <source>
        <strain evidence="3">PI 553951</strain>
    </source>
</reference>
<evidence type="ECO:0000313" key="4">
    <source>
        <dbReference type="Proteomes" id="UP001457282"/>
    </source>
</evidence>
<proteinExistence type="predicted"/>
<protein>
    <recommendedName>
        <fullName evidence="5">Secreted protein</fullName>
    </recommendedName>
</protein>
<gene>
    <name evidence="3" type="ORF">M0R45_002465</name>
</gene>
<feature type="signal peptide" evidence="2">
    <location>
        <begin position="1"/>
        <end position="26"/>
    </location>
</feature>